<evidence type="ECO:0000259" key="1">
    <source>
        <dbReference type="Pfam" id="PF18925"/>
    </source>
</evidence>
<organism evidence="2 3">
    <name type="scientific">Hymenobacter negativus</name>
    <dbReference type="NCBI Taxonomy" id="2795026"/>
    <lineage>
        <taxon>Bacteria</taxon>
        <taxon>Pseudomonadati</taxon>
        <taxon>Bacteroidota</taxon>
        <taxon>Cytophagia</taxon>
        <taxon>Cytophagales</taxon>
        <taxon>Hymenobacteraceae</taxon>
        <taxon>Hymenobacter</taxon>
    </lineage>
</organism>
<keyword evidence="3" id="KW-1185">Reference proteome</keyword>
<evidence type="ECO:0000313" key="2">
    <source>
        <dbReference type="EMBL" id="MBO2007566.1"/>
    </source>
</evidence>
<dbReference type="Pfam" id="PF18925">
    <property type="entry name" value="DUF5675"/>
    <property type="match status" value="1"/>
</dbReference>
<gene>
    <name evidence="2" type="ORF">J4E00_00790</name>
</gene>
<dbReference type="Proteomes" id="UP000664369">
    <property type="component" value="Unassembled WGS sequence"/>
</dbReference>
<name>A0ABS3Q8V9_9BACT</name>
<evidence type="ECO:0000313" key="3">
    <source>
        <dbReference type="Proteomes" id="UP000664369"/>
    </source>
</evidence>
<dbReference type="EMBL" id="JAGETZ010000001">
    <property type="protein sequence ID" value="MBO2007566.1"/>
    <property type="molecule type" value="Genomic_DNA"/>
</dbReference>
<sequence length="126" mass="13888">MKHADLQLHRHAPAHGGILGELYLNGKFLCYTLERVGVAIPADVYQVLLNLSPKFRKLMPLLVSEHVPASWGVRMHCGTKPADSDACVLVGLAKLPTGAKIYKSVEAFEQLMHQLLGFDTISLTIR</sequence>
<dbReference type="RefSeq" id="WP_208173104.1">
    <property type="nucleotide sequence ID" value="NZ_JAGETZ010000001.1"/>
</dbReference>
<comment type="caution">
    <text evidence="2">The sequence shown here is derived from an EMBL/GenBank/DDBJ whole genome shotgun (WGS) entry which is preliminary data.</text>
</comment>
<proteinExistence type="predicted"/>
<accession>A0ABS3Q8V9</accession>
<dbReference type="InterPro" id="IPR043732">
    <property type="entry name" value="DUF5675"/>
</dbReference>
<feature type="domain" description="DUF5675" evidence="1">
    <location>
        <begin position="8"/>
        <end position="115"/>
    </location>
</feature>
<protein>
    <recommendedName>
        <fullName evidence="1">DUF5675 domain-containing protein</fullName>
    </recommendedName>
</protein>
<reference evidence="2 3" key="1">
    <citation type="submission" date="2021-03" db="EMBL/GenBank/DDBJ databases">
        <authorList>
            <person name="Kim M.K."/>
        </authorList>
    </citation>
    <scope>NUCLEOTIDE SEQUENCE [LARGE SCALE GENOMIC DNA]</scope>
    <source>
        <strain evidence="2 3">BT442</strain>
    </source>
</reference>